<dbReference type="Proteomes" id="UP000008021">
    <property type="component" value="Chromosome 2"/>
</dbReference>
<dbReference type="EnsemblPlants" id="OMERI02G30510.1">
    <property type="protein sequence ID" value="OMERI02G30510.1"/>
    <property type="gene ID" value="OMERI02G30510"/>
</dbReference>
<dbReference type="AlphaFoldDB" id="A0A0E0CR68"/>
<dbReference type="HOGENOM" id="CLU_2594099_0_0_1"/>
<feature type="signal peptide" evidence="2">
    <location>
        <begin position="1"/>
        <end position="24"/>
    </location>
</feature>
<keyword evidence="2" id="KW-0732">Signal</keyword>
<reference evidence="3" key="1">
    <citation type="submission" date="2015-04" db="UniProtKB">
        <authorList>
            <consortium name="EnsemblPlants"/>
        </authorList>
    </citation>
    <scope>IDENTIFICATION</scope>
</reference>
<sequence>MRQVAVAMLVVVMAMSAPWSPATARPYAEQPSGAGGSADIALPPPTHWRGYRLLLPLEQKQWRRPCPYTNDPNTHC</sequence>
<accession>A0A0E0CR68</accession>
<reference evidence="3" key="2">
    <citation type="submission" date="2018-05" db="EMBL/GenBank/DDBJ databases">
        <title>OmerRS3 (Oryza meridionalis Reference Sequence Version 3).</title>
        <authorList>
            <person name="Zhang J."/>
            <person name="Kudrna D."/>
            <person name="Lee S."/>
            <person name="Talag J."/>
            <person name="Welchert J."/>
            <person name="Wing R.A."/>
        </authorList>
    </citation>
    <scope>NUCLEOTIDE SEQUENCE [LARGE SCALE GENOMIC DNA]</scope>
    <source>
        <strain evidence="3">cv. OR44</strain>
    </source>
</reference>
<dbReference type="Gramene" id="OMERI02G30510.1">
    <property type="protein sequence ID" value="OMERI02G30510.1"/>
    <property type="gene ID" value="OMERI02G30510"/>
</dbReference>
<organism evidence="3">
    <name type="scientific">Oryza meridionalis</name>
    <dbReference type="NCBI Taxonomy" id="40149"/>
    <lineage>
        <taxon>Eukaryota</taxon>
        <taxon>Viridiplantae</taxon>
        <taxon>Streptophyta</taxon>
        <taxon>Embryophyta</taxon>
        <taxon>Tracheophyta</taxon>
        <taxon>Spermatophyta</taxon>
        <taxon>Magnoliopsida</taxon>
        <taxon>Liliopsida</taxon>
        <taxon>Poales</taxon>
        <taxon>Poaceae</taxon>
        <taxon>BOP clade</taxon>
        <taxon>Oryzoideae</taxon>
        <taxon>Oryzeae</taxon>
        <taxon>Oryzinae</taxon>
        <taxon>Oryza</taxon>
    </lineage>
</organism>
<evidence type="ECO:0000313" key="3">
    <source>
        <dbReference type="EnsemblPlants" id="OMERI02G30510.1"/>
    </source>
</evidence>
<name>A0A0E0CR68_9ORYZ</name>
<proteinExistence type="predicted"/>
<evidence type="ECO:0000313" key="4">
    <source>
        <dbReference type="Proteomes" id="UP000008021"/>
    </source>
</evidence>
<keyword evidence="4" id="KW-1185">Reference proteome</keyword>
<evidence type="ECO:0000256" key="2">
    <source>
        <dbReference type="SAM" id="SignalP"/>
    </source>
</evidence>
<feature type="chain" id="PRO_5002356041" evidence="2">
    <location>
        <begin position="25"/>
        <end position="76"/>
    </location>
</feature>
<protein>
    <submittedName>
        <fullName evidence="3">Uncharacterized protein</fullName>
    </submittedName>
</protein>
<evidence type="ECO:0000256" key="1">
    <source>
        <dbReference type="SAM" id="MobiDB-lite"/>
    </source>
</evidence>
<feature type="region of interest" description="Disordered" evidence="1">
    <location>
        <begin position="22"/>
        <end position="44"/>
    </location>
</feature>